<dbReference type="PRINTS" id="PR00080">
    <property type="entry name" value="SDRFAMILY"/>
</dbReference>
<organism evidence="4 5">
    <name type="scientific">Mycobacterium saskatchewanense</name>
    <dbReference type="NCBI Taxonomy" id="220927"/>
    <lineage>
        <taxon>Bacteria</taxon>
        <taxon>Bacillati</taxon>
        <taxon>Actinomycetota</taxon>
        <taxon>Actinomycetes</taxon>
        <taxon>Mycobacteriales</taxon>
        <taxon>Mycobacteriaceae</taxon>
        <taxon>Mycobacterium</taxon>
        <taxon>Mycobacterium simiae complex</taxon>
    </lineage>
</organism>
<dbReference type="GO" id="GO:0016491">
    <property type="term" value="F:oxidoreductase activity"/>
    <property type="evidence" value="ECO:0007669"/>
    <property type="project" value="UniProtKB-KW"/>
</dbReference>
<dbReference type="Pfam" id="PF00106">
    <property type="entry name" value="adh_short"/>
    <property type="match status" value="1"/>
</dbReference>
<dbReference type="AlphaFoldDB" id="A0AAJ3NPP4"/>
<comment type="similarity">
    <text evidence="1">Belongs to the short-chain dehydrogenases/reductases (SDR) family.</text>
</comment>
<gene>
    <name evidence="4" type="ORF">AWC23_16055</name>
</gene>
<dbReference type="InterPro" id="IPR002347">
    <property type="entry name" value="SDR_fam"/>
</dbReference>
<dbReference type="Gene3D" id="3.40.50.720">
    <property type="entry name" value="NAD(P)-binding Rossmann-like Domain"/>
    <property type="match status" value="1"/>
</dbReference>
<dbReference type="NCBIfam" id="NF004514">
    <property type="entry name" value="PRK05855.1"/>
    <property type="match status" value="1"/>
</dbReference>
<keyword evidence="5" id="KW-1185">Reference proteome</keyword>
<dbReference type="EMBL" id="LQPR01000037">
    <property type="protein sequence ID" value="ORW70750.1"/>
    <property type="molecule type" value="Genomic_DNA"/>
</dbReference>
<reference evidence="4 5" key="1">
    <citation type="submission" date="2016-01" db="EMBL/GenBank/DDBJ databases">
        <title>The new phylogeny of the genus Mycobacterium.</title>
        <authorList>
            <person name="Tarcisio F."/>
            <person name="Conor M."/>
            <person name="Antonella G."/>
            <person name="Elisabetta G."/>
            <person name="Giulia F.S."/>
            <person name="Sara T."/>
            <person name="Anna F."/>
            <person name="Clotilde B."/>
            <person name="Roberto B."/>
            <person name="Veronica D.S."/>
            <person name="Fabio R."/>
            <person name="Monica P."/>
            <person name="Olivier J."/>
            <person name="Enrico T."/>
            <person name="Nicola S."/>
        </authorList>
    </citation>
    <scope>NUCLEOTIDE SEQUENCE [LARGE SCALE GENOMIC DNA]</scope>
    <source>
        <strain evidence="4 5">DSM 44616</strain>
    </source>
</reference>
<dbReference type="InterPro" id="IPR020904">
    <property type="entry name" value="Sc_DH/Rdtase_CS"/>
</dbReference>
<evidence type="ECO:0000259" key="3">
    <source>
        <dbReference type="SMART" id="SM00822"/>
    </source>
</evidence>
<evidence type="ECO:0000313" key="5">
    <source>
        <dbReference type="Proteomes" id="UP000193387"/>
    </source>
</evidence>
<dbReference type="SUPFAM" id="SSF51735">
    <property type="entry name" value="NAD(P)-binding Rossmann-fold domains"/>
    <property type="match status" value="1"/>
</dbReference>
<dbReference type="Gene3D" id="3.40.50.1820">
    <property type="entry name" value="alpha/beta hydrolase"/>
    <property type="match status" value="1"/>
</dbReference>
<evidence type="ECO:0000313" key="4">
    <source>
        <dbReference type="EMBL" id="ORW70750.1"/>
    </source>
</evidence>
<dbReference type="Pfam" id="PF00561">
    <property type="entry name" value="Abhydrolase_1"/>
    <property type="match status" value="1"/>
</dbReference>
<dbReference type="PANTHER" id="PTHR43391">
    <property type="entry name" value="RETINOL DEHYDROGENASE-RELATED"/>
    <property type="match status" value="1"/>
</dbReference>
<dbReference type="PROSITE" id="PS00061">
    <property type="entry name" value="ADH_SHORT"/>
    <property type="match status" value="1"/>
</dbReference>
<dbReference type="InterPro" id="IPR029058">
    <property type="entry name" value="AB_hydrolase_fold"/>
</dbReference>
<dbReference type="SUPFAM" id="SSF53474">
    <property type="entry name" value="alpha/beta-Hydrolases"/>
    <property type="match status" value="1"/>
</dbReference>
<name>A0AAJ3NPP4_9MYCO</name>
<comment type="caution">
    <text evidence="4">The sequence shown here is derived from an EMBL/GenBank/DDBJ whole genome shotgun (WGS) entry which is preliminary data.</text>
</comment>
<dbReference type="SMART" id="SM00822">
    <property type="entry name" value="PKS_KR"/>
    <property type="match status" value="1"/>
</dbReference>
<dbReference type="Proteomes" id="UP000193387">
    <property type="component" value="Unassembled WGS sequence"/>
</dbReference>
<proteinExistence type="inferred from homology"/>
<protein>
    <submittedName>
        <fullName evidence="4">Short-chain dehydrogenase</fullName>
    </submittedName>
</protein>
<dbReference type="FunFam" id="3.40.50.720:FF:000084">
    <property type="entry name" value="Short-chain dehydrogenase reductase"/>
    <property type="match status" value="1"/>
</dbReference>
<dbReference type="RefSeq" id="WP_085256382.1">
    <property type="nucleotide sequence ID" value="NZ_AP022573.1"/>
</dbReference>
<keyword evidence="2" id="KW-0560">Oxidoreductase</keyword>
<feature type="domain" description="Ketoreductase" evidence="3">
    <location>
        <begin position="328"/>
        <end position="509"/>
    </location>
</feature>
<dbReference type="CDD" id="cd05233">
    <property type="entry name" value="SDR_c"/>
    <property type="match status" value="1"/>
</dbReference>
<dbReference type="InterPro" id="IPR036291">
    <property type="entry name" value="NAD(P)-bd_dom_sf"/>
</dbReference>
<accession>A0AAJ3NPP4</accession>
<evidence type="ECO:0000256" key="1">
    <source>
        <dbReference type="ARBA" id="ARBA00006484"/>
    </source>
</evidence>
<dbReference type="PRINTS" id="PR00081">
    <property type="entry name" value="GDHRDH"/>
</dbReference>
<evidence type="ECO:0000256" key="2">
    <source>
        <dbReference type="ARBA" id="ARBA00023002"/>
    </source>
</evidence>
<dbReference type="InterPro" id="IPR000073">
    <property type="entry name" value="AB_hydrolase_1"/>
</dbReference>
<sequence>MLTVDDRAAIKSTITASDGVNLAVYRYTDFDPQRPTIVAIHGFPDNYHVWDGVAAHLGDRYNVVAYDVRGAGESGRPATRSGYAFAQLVADLDAVIDSLGVERVHLLAHDWGSIATWAAVTDDSVMGKVASFTSISGPHLRYAGVFLRSARTPRAVAQVARQLVSSGYIGFFLCPGVPELSFRSRIGVKVVEAAERIGRSSTLSRRDRTPRSIGDYLNGLNLYRENMPAPMISPGSHLPETTVPVQVLVPRKDIFVTPALQRFTGAIPARGRVVSIEGGHWVVTSRPDVIARLTGEWVDQNADGATAPGAVSRGRREVPVGPHDVRGKLALVTGGGAGIGRATAVQLARRGARKVLIVDRDLGAAQETADAVRAACAEAAVYQADVSDEDMMNDLAEHVLAEHGVVDILVNNAGIGMAGRFLETSPENWDDIIGINVRGVIAGSRAFGAQMVERGQGGTIINVASAAAFIPSKSMVAYGTTKAAVLAFSEALRADFADEGITVSAVCPGFVNTNIAKSTVYAGMTPEQQERAREKADAAYRRRNFTPEAVAKAIVKAVETGPAVVPVAAESRVGYAMRRISPSTIRLLARLDIRQS</sequence>
<dbReference type="PANTHER" id="PTHR43391:SF12">
    <property type="entry name" value="OXIDOREDUCTASE EPHD-RELATED"/>
    <property type="match status" value="1"/>
</dbReference>
<dbReference type="InterPro" id="IPR057326">
    <property type="entry name" value="KR_dom"/>
</dbReference>